<evidence type="ECO:0000313" key="2">
    <source>
        <dbReference type="Proteomes" id="UP000323225"/>
    </source>
</evidence>
<sequence length="178" mass="20390">MHHIIAMGLGDHKSFLVKSDLINDFFAEVSDHIGYNIAFPEIIPATELPETINLTNGDVLVRCANEYSAEIAFGFLRKAKLSNGYLYKKEDLFDEYGDIKNGSFDLYSYDANSKEQVKFLESILDEELRLLNDEVMSFIKSEVSKNDFHKDSDIMKLYRGGLKASRSRGNYFATIEYR</sequence>
<proteinExistence type="predicted"/>
<protein>
    <submittedName>
        <fullName evidence="1">Uncharacterized protein</fullName>
    </submittedName>
</protein>
<comment type="caution">
    <text evidence="1">The sequence shown here is derived from an EMBL/GenBank/DDBJ whole genome shotgun (WGS) entry which is preliminary data.</text>
</comment>
<organism evidence="1 2">
    <name type="scientific">Vibrio cholerae</name>
    <dbReference type="NCBI Taxonomy" id="666"/>
    <lineage>
        <taxon>Bacteria</taxon>
        <taxon>Pseudomonadati</taxon>
        <taxon>Pseudomonadota</taxon>
        <taxon>Gammaproteobacteria</taxon>
        <taxon>Vibrionales</taxon>
        <taxon>Vibrionaceae</taxon>
        <taxon>Vibrio</taxon>
    </lineage>
</organism>
<name>A0A5Q6PDP7_VIBCL</name>
<dbReference type="AlphaFoldDB" id="A0A5Q6PDP7"/>
<dbReference type="EMBL" id="VUAA01000031">
    <property type="protein sequence ID" value="KAA1253004.1"/>
    <property type="molecule type" value="Genomic_DNA"/>
</dbReference>
<dbReference type="Proteomes" id="UP000323225">
    <property type="component" value="Unassembled WGS sequence"/>
</dbReference>
<evidence type="ECO:0000313" key="1">
    <source>
        <dbReference type="EMBL" id="KAA1253004.1"/>
    </source>
</evidence>
<reference evidence="1 2" key="1">
    <citation type="submission" date="2019-09" db="EMBL/GenBank/DDBJ databases">
        <authorList>
            <person name="Kritzky A."/>
            <person name="Schelkanova E.Y."/>
            <person name="Alkhova Z.V."/>
            <person name="Smirnova N.I."/>
        </authorList>
    </citation>
    <scope>NUCLEOTIDE SEQUENCE [LARGE SCALE GENOMIC DNA]</scope>
    <source>
        <strain evidence="1 2">M1526</strain>
    </source>
</reference>
<accession>A0A5Q6PDP7</accession>
<gene>
    <name evidence="1" type="ORF">F0M16_20015</name>
</gene>